<dbReference type="InterPro" id="IPR047647">
    <property type="entry name" value="ISAs1_transpos"/>
</dbReference>
<dbReference type="AlphaFoldDB" id="A0A5C6F947"/>
<evidence type="ECO:0008006" key="3">
    <source>
        <dbReference type="Google" id="ProtNLM"/>
    </source>
</evidence>
<dbReference type="Proteomes" id="UP000317977">
    <property type="component" value="Unassembled WGS sequence"/>
</dbReference>
<evidence type="ECO:0000313" key="2">
    <source>
        <dbReference type="Proteomes" id="UP000317977"/>
    </source>
</evidence>
<proteinExistence type="predicted"/>
<dbReference type="EMBL" id="SJPX01000001">
    <property type="protein sequence ID" value="TWU57908.1"/>
    <property type="molecule type" value="Genomic_DNA"/>
</dbReference>
<comment type="caution">
    <text evidence="1">The sequence shown here is derived from an EMBL/GenBank/DDBJ whole genome shotgun (WGS) entry which is preliminary data.</text>
</comment>
<sequence length="123" mass="13889">MGGSQNDGMIYRHREGEGNVAEHDESMFFISSLPTKVKRLSKFIRDHWQIEDSEHYVLDVTFAEDASRIRRGTSPEVSAAIRRMALDVLQRDTTVKDNIRGKRMRAGWDDAVLDGICAGFSGT</sequence>
<organism evidence="1 2">
    <name type="scientific">Rubripirellula reticaptiva</name>
    <dbReference type="NCBI Taxonomy" id="2528013"/>
    <lineage>
        <taxon>Bacteria</taxon>
        <taxon>Pseudomonadati</taxon>
        <taxon>Planctomycetota</taxon>
        <taxon>Planctomycetia</taxon>
        <taxon>Pirellulales</taxon>
        <taxon>Pirellulaceae</taxon>
        <taxon>Rubripirellula</taxon>
    </lineage>
</organism>
<dbReference type="PANTHER" id="PTHR30298">
    <property type="entry name" value="H REPEAT-ASSOCIATED PREDICTED TRANSPOSASE"/>
    <property type="match status" value="1"/>
</dbReference>
<dbReference type="InterPro" id="IPR051698">
    <property type="entry name" value="Transposase_11-like"/>
</dbReference>
<keyword evidence="2" id="KW-1185">Reference proteome</keyword>
<dbReference type="PANTHER" id="PTHR30298:SF0">
    <property type="entry name" value="PROTEIN YBFL-RELATED"/>
    <property type="match status" value="1"/>
</dbReference>
<accession>A0A5C6F947</accession>
<protein>
    <recommendedName>
        <fullName evidence="3">Transposase IS4-like domain-containing protein</fullName>
    </recommendedName>
</protein>
<dbReference type="NCBIfam" id="NF033564">
    <property type="entry name" value="transpos_ISAs1"/>
    <property type="match status" value="1"/>
</dbReference>
<evidence type="ECO:0000313" key="1">
    <source>
        <dbReference type="EMBL" id="TWU57908.1"/>
    </source>
</evidence>
<reference evidence="1 2" key="1">
    <citation type="submission" date="2019-02" db="EMBL/GenBank/DDBJ databases">
        <title>Deep-cultivation of Planctomycetes and their phenomic and genomic characterization uncovers novel biology.</title>
        <authorList>
            <person name="Wiegand S."/>
            <person name="Jogler M."/>
            <person name="Boedeker C."/>
            <person name="Pinto D."/>
            <person name="Vollmers J."/>
            <person name="Rivas-Marin E."/>
            <person name="Kohn T."/>
            <person name="Peeters S.H."/>
            <person name="Heuer A."/>
            <person name="Rast P."/>
            <person name="Oberbeckmann S."/>
            <person name="Bunk B."/>
            <person name="Jeske O."/>
            <person name="Meyerdierks A."/>
            <person name="Storesund J.E."/>
            <person name="Kallscheuer N."/>
            <person name="Luecker S."/>
            <person name="Lage O.M."/>
            <person name="Pohl T."/>
            <person name="Merkel B.J."/>
            <person name="Hornburger P."/>
            <person name="Mueller R.-W."/>
            <person name="Bruemmer F."/>
            <person name="Labrenz M."/>
            <person name="Spormann A.M."/>
            <person name="Op Den Camp H."/>
            <person name="Overmann J."/>
            <person name="Amann R."/>
            <person name="Jetten M.S.M."/>
            <person name="Mascher T."/>
            <person name="Medema M.H."/>
            <person name="Devos D.P."/>
            <person name="Kaster A.-K."/>
            <person name="Ovreas L."/>
            <person name="Rohde M."/>
            <person name="Galperin M.Y."/>
            <person name="Jogler C."/>
        </authorList>
    </citation>
    <scope>NUCLEOTIDE SEQUENCE [LARGE SCALE GENOMIC DNA]</scope>
    <source>
        <strain evidence="1 2">Poly59</strain>
    </source>
</reference>
<name>A0A5C6F947_9BACT</name>
<gene>
    <name evidence="1" type="ORF">Poly59_08170</name>
</gene>